<evidence type="ECO:0000256" key="3">
    <source>
        <dbReference type="ARBA" id="ARBA00013194"/>
    </source>
</evidence>
<dbReference type="PANTHER" id="PTHR47245:SF2">
    <property type="entry name" value="PEPTIDYL-PROLYL CIS-TRANS ISOMERASE HP_0175-RELATED"/>
    <property type="match status" value="1"/>
</dbReference>
<protein>
    <recommendedName>
        <fullName evidence="4">Parvulin-like PPIase</fullName>
        <ecNumber evidence="3">5.2.1.8</ecNumber>
    </recommendedName>
    <alternativeName>
        <fullName evidence="6">Peptidyl-prolyl cis-trans isomerase plp</fullName>
    </alternativeName>
    <alternativeName>
        <fullName evidence="7">Rotamase plp</fullName>
    </alternativeName>
</protein>
<feature type="domain" description="PpiC" evidence="10">
    <location>
        <begin position="131"/>
        <end position="221"/>
    </location>
</feature>
<dbReference type="OrthoDB" id="14196at2"/>
<evidence type="ECO:0000313" key="11">
    <source>
        <dbReference type="EMBL" id="EAR53012.1"/>
    </source>
</evidence>
<dbReference type="Pfam" id="PF13616">
    <property type="entry name" value="Rotamase_3"/>
    <property type="match status" value="1"/>
</dbReference>
<dbReference type="InterPro" id="IPR023058">
    <property type="entry name" value="PPIase_PpiC_CS"/>
</dbReference>
<dbReference type="InterPro" id="IPR050245">
    <property type="entry name" value="PrsA_foldase"/>
</dbReference>
<dbReference type="HOGENOM" id="CLU_034646_1_0_5"/>
<dbReference type="PROSITE" id="PS50198">
    <property type="entry name" value="PPIC_PPIASE_2"/>
    <property type="match status" value="1"/>
</dbReference>
<dbReference type="GO" id="GO:0003755">
    <property type="term" value="F:peptidyl-prolyl cis-trans isomerase activity"/>
    <property type="evidence" value="ECO:0007669"/>
    <property type="project" value="UniProtKB-KW"/>
</dbReference>
<dbReference type="InterPro" id="IPR000297">
    <property type="entry name" value="PPIase_PpiC"/>
</dbReference>
<comment type="catalytic activity">
    <reaction evidence="1">
        <text>[protein]-peptidylproline (omega=180) = [protein]-peptidylproline (omega=0)</text>
        <dbReference type="Rhea" id="RHEA:16237"/>
        <dbReference type="Rhea" id="RHEA-COMP:10747"/>
        <dbReference type="Rhea" id="RHEA-COMP:10748"/>
        <dbReference type="ChEBI" id="CHEBI:83833"/>
        <dbReference type="ChEBI" id="CHEBI:83834"/>
        <dbReference type="EC" id="5.2.1.8"/>
    </reaction>
</comment>
<gene>
    <name evidence="11" type="ORF">OG2516_11131</name>
</gene>
<reference evidence="11 12" key="1">
    <citation type="journal article" date="2010" name="J. Bacteriol.">
        <title>Genome sequences of Oceanicola granulosus HTCC2516(T) and Oceanicola batsensis HTCC2597(TDelta).</title>
        <authorList>
            <person name="Thrash J.C."/>
            <person name="Cho J.C."/>
            <person name="Vergin K.L."/>
            <person name="Giovannoni S.J."/>
        </authorList>
    </citation>
    <scope>NUCLEOTIDE SEQUENCE [LARGE SCALE GENOMIC DNA]</scope>
    <source>
        <strain evidence="12">ATCC BAA-861 / DSM 15982 / KCTC 12143 / HTCC2516</strain>
    </source>
</reference>
<dbReference type="SUPFAM" id="SSF54534">
    <property type="entry name" value="FKBP-like"/>
    <property type="match status" value="1"/>
</dbReference>
<dbReference type="Gene3D" id="1.10.8.1040">
    <property type="match status" value="1"/>
</dbReference>
<dbReference type="AlphaFoldDB" id="Q2CJX7"/>
<proteinExistence type="inferred from homology"/>
<dbReference type="Proteomes" id="UP000003635">
    <property type="component" value="Unassembled WGS sequence"/>
</dbReference>
<accession>Q2CJX7</accession>
<keyword evidence="5 8" id="KW-0697">Rotamase</keyword>
<dbReference type="EC" id="5.2.1.8" evidence="3"/>
<keyword evidence="9" id="KW-0732">Signal</keyword>
<dbReference type="PANTHER" id="PTHR47245">
    <property type="entry name" value="PEPTIDYLPROLYL ISOMERASE"/>
    <property type="match status" value="1"/>
</dbReference>
<evidence type="ECO:0000256" key="1">
    <source>
        <dbReference type="ARBA" id="ARBA00000971"/>
    </source>
</evidence>
<feature type="signal peptide" evidence="9">
    <location>
        <begin position="1"/>
        <end position="23"/>
    </location>
</feature>
<comment type="similarity">
    <text evidence="2">Belongs to the PpiC/parvulin rotamase family.</text>
</comment>
<evidence type="ECO:0000256" key="8">
    <source>
        <dbReference type="PROSITE-ProRule" id="PRU00278"/>
    </source>
</evidence>
<evidence type="ECO:0000256" key="9">
    <source>
        <dbReference type="SAM" id="SignalP"/>
    </source>
</evidence>
<dbReference type="EMBL" id="AAOT01000001">
    <property type="protein sequence ID" value="EAR53012.1"/>
    <property type="molecule type" value="Genomic_DNA"/>
</dbReference>
<dbReference type="eggNOG" id="COG0760">
    <property type="taxonomic scope" value="Bacteria"/>
</dbReference>
<evidence type="ECO:0000313" key="12">
    <source>
        <dbReference type="Proteomes" id="UP000003635"/>
    </source>
</evidence>
<sequence>MSRTLRLLASATLAAGLSTAAVAQEASDVVATVNGTDITLGELIIAKAQLPQQYQQLPDDVLFDGLVDQLIQQQLLSDQLDASPERVQLALKNEERSLRAGEAITRITEEAVSEEALQAAYEARFADAEPQTEYNASHILVETEEEAVALTEQARAEGADFAELARENSTGPSGPAGGELGWFGEGMMVQEFYDAVVALEPGDVSEPVQTQFGWHVIKLNETRLSEVPPLESLRGELTSELQQQAVEDALAELEAGADVTRPEQGAFDPAALSDFSILEN</sequence>
<feature type="chain" id="PRO_5007923155" description="Parvulin-like PPIase" evidence="9">
    <location>
        <begin position="24"/>
        <end position="280"/>
    </location>
</feature>
<comment type="caution">
    <text evidence="11">The sequence shown here is derived from an EMBL/GenBank/DDBJ whole genome shotgun (WGS) entry which is preliminary data.</text>
</comment>
<dbReference type="InterPro" id="IPR046357">
    <property type="entry name" value="PPIase_dom_sf"/>
</dbReference>
<dbReference type="PROSITE" id="PS01096">
    <property type="entry name" value="PPIC_PPIASE_1"/>
    <property type="match status" value="1"/>
</dbReference>
<keyword evidence="8 11" id="KW-0413">Isomerase</keyword>
<evidence type="ECO:0000259" key="10">
    <source>
        <dbReference type="PROSITE" id="PS50198"/>
    </source>
</evidence>
<dbReference type="STRING" id="314256.OG2516_11131"/>
<keyword evidence="12" id="KW-1185">Reference proteome</keyword>
<dbReference type="RefSeq" id="WP_007255746.1">
    <property type="nucleotide sequence ID" value="NZ_CH724107.1"/>
</dbReference>
<evidence type="ECO:0000256" key="2">
    <source>
        <dbReference type="ARBA" id="ARBA00007656"/>
    </source>
</evidence>
<evidence type="ECO:0000256" key="4">
    <source>
        <dbReference type="ARBA" id="ARBA00018370"/>
    </source>
</evidence>
<organism evidence="11 12">
    <name type="scientific">Oceanicola granulosus (strain ATCC BAA-861 / DSM 15982 / KCTC 12143 / HTCC2516)</name>
    <dbReference type="NCBI Taxonomy" id="314256"/>
    <lineage>
        <taxon>Bacteria</taxon>
        <taxon>Pseudomonadati</taxon>
        <taxon>Pseudomonadota</taxon>
        <taxon>Alphaproteobacteria</taxon>
        <taxon>Rhodobacterales</taxon>
        <taxon>Roseobacteraceae</taxon>
        <taxon>Oceanicola</taxon>
    </lineage>
</organism>
<evidence type="ECO:0000256" key="7">
    <source>
        <dbReference type="ARBA" id="ARBA00031484"/>
    </source>
</evidence>
<name>Q2CJX7_OCEGH</name>
<dbReference type="SUPFAM" id="SSF109998">
    <property type="entry name" value="Triger factor/SurA peptide-binding domain-like"/>
    <property type="match status" value="1"/>
</dbReference>
<dbReference type="Gene3D" id="3.10.50.40">
    <property type="match status" value="1"/>
</dbReference>
<dbReference type="InterPro" id="IPR027304">
    <property type="entry name" value="Trigger_fact/SurA_dom_sf"/>
</dbReference>
<evidence type="ECO:0000256" key="6">
    <source>
        <dbReference type="ARBA" id="ARBA00030642"/>
    </source>
</evidence>
<evidence type="ECO:0000256" key="5">
    <source>
        <dbReference type="ARBA" id="ARBA00023110"/>
    </source>
</evidence>